<comment type="caution">
    <text evidence="2">The sequence shown here is derived from an EMBL/GenBank/DDBJ whole genome shotgun (WGS) entry which is preliminary data.</text>
</comment>
<dbReference type="OrthoDB" id="9802525at2"/>
<reference evidence="3" key="1">
    <citation type="submission" date="2018-12" db="EMBL/GenBank/DDBJ databases">
        <title>Tengunoibacter tsumagoiensis gen. nov., sp. nov., Dictyobacter kobayashii sp. nov., D. alpinus sp. nov., and D. joshuensis sp. nov. and description of Dictyobacteraceae fam. nov. within the order Ktedonobacterales isolated from Tengu-no-mugimeshi.</title>
        <authorList>
            <person name="Wang C.M."/>
            <person name="Zheng Y."/>
            <person name="Sakai Y."/>
            <person name="Toyoda A."/>
            <person name="Minakuchi Y."/>
            <person name="Abe K."/>
            <person name="Yokota A."/>
            <person name="Yabe S."/>
        </authorList>
    </citation>
    <scope>NUCLEOTIDE SEQUENCE [LARGE SCALE GENOMIC DNA]</scope>
    <source>
        <strain evidence="3">Uno16</strain>
    </source>
</reference>
<feature type="domain" description="Glycosyl transferase family 1" evidence="1">
    <location>
        <begin position="228"/>
        <end position="405"/>
    </location>
</feature>
<accession>A0A402B3S9</accession>
<dbReference type="InterPro" id="IPR001296">
    <property type="entry name" value="Glyco_trans_1"/>
</dbReference>
<dbReference type="Proteomes" id="UP000287171">
    <property type="component" value="Unassembled WGS sequence"/>
</dbReference>
<keyword evidence="3" id="KW-1185">Reference proteome</keyword>
<dbReference type="AlphaFoldDB" id="A0A402B3S9"/>
<dbReference type="RefSeq" id="WP_126626513.1">
    <property type="nucleotide sequence ID" value="NZ_BIFT01000001.1"/>
</dbReference>
<dbReference type="GO" id="GO:0016757">
    <property type="term" value="F:glycosyltransferase activity"/>
    <property type="evidence" value="ECO:0007669"/>
    <property type="project" value="InterPro"/>
</dbReference>
<gene>
    <name evidence="2" type="ORF">KDA_14800</name>
</gene>
<dbReference type="Pfam" id="PF00534">
    <property type="entry name" value="Glycos_transf_1"/>
    <property type="match status" value="1"/>
</dbReference>
<dbReference type="EMBL" id="BIFT01000001">
    <property type="protein sequence ID" value="GCE25996.1"/>
    <property type="molecule type" value="Genomic_DNA"/>
</dbReference>
<proteinExistence type="predicted"/>
<evidence type="ECO:0000313" key="3">
    <source>
        <dbReference type="Proteomes" id="UP000287171"/>
    </source>
</evidence>
<sequence>MMKLDGAISPENTLFVLLCFEGPDVYSTAGGLGTRVSELGEALATQGYTTHLIYIGDPYKPAVEHRVDGRFILKRWSQWVSKYYPNGVYDGEEQKLYDYNESVPYHIFSEIVRPAVAEGKTVVVMGEDWHTAEVMCRTSDLLHWFGVRQKVLMLWNLNSLMSLQRIDWERLNFVSTLCTVSKYMKHKMWNLGVNPLVIPNGIPARHLEPVDTEAVQRLRTIARRGDPNRFFLFKIGRFDPDKRWIMAMEAVARLKDAGHPVTLFVRGGIEPHGADVFRHAYNRGLHIQDVVAQRPNLQQCLDAIEQAGPADVYNLRFFLPEEFVRTTYAAADATLANSGHEPFGLVALEVMAAQGIAVTGSTGEDYAVSFENAIVTETEDPDEIVGYLLYLRRHPEKQEQMRQASQYTAKQFLWDRVIENMVGKLEFLARKQNIVLPAASMMDVVADAPVQDTVAQEVGIGSKPAGTKHSSIV</sequence>
<name>A0A402B3S9_9CHLR</name>
<dbReference type="Gene3D" id="3.40.50.2000">
    <property type="entry name" value="Glycogen Phosphorylase B"/>
    <property type="match status" value="2"/>
</dbReference>
<organism evidence="2 3">
    <name type="scientific">Dictyobacter alpinus</name>
    <dbReference type="NCBI Taxonomy" id="2014873"/>
    <lineage>
        <taxon>Bacteria</taxon>
        <taxon>Bacillati</taxon>
        <taxon>Chloroflexota</taxon>
        <taxon>Ktedonobacteria</taxon>
        <taxon>Ktedonobacterales</taxon>
        <taxon>Dictyobacteraceae</taxon>
        <taxon>Dictyobacter</taxon>
    </lineage>
</organism>
<evidence type="ECO:0000313" key="2">
    <source>
        <dbReference type="EMBL" id="GCE25996.1"/>
    </source>
</evidence>
<dbReference type="SUPFAM" id="SSF53756">
    <property type="entry name" value="UDP-Glycosyltransferase/glycogen phosphorylase"/>
    <property type="match status" value="1"/>
</dbReference>
<evidence type="ECO:0000259" key="1">
    <source>
        <dbReference type="Pfam" id="PF00534"/>
    </source>
</evidence>
<dbReference type="PANTHER" id="PTHR12526">
    <property type="entry name" value="GLYCOSYLTRANSFERASE"/>
    <property type="match status" value="1"/>
</dbReference>
<protein>
    <recommendedName>
        <fullName evidence="1">Glycosyl transferase family 1 domain-containing protein</fullName>
    </recommendedName>
</protein>
<dbReference type="CDD" id="cd03801">
    <property type="entry name" value="GT4_PimA-like"/>
    <property type="match status" value="1"/>
</dbReference>